<dbReference type="AlphaFoldDB" id="A0A9P9WLE0"/>
<feature type="region of interest" description="Disordered" evidence="1">
    <location>
        <begin position="80"/>
        <end position="201"/>
    </location>
</feature>
<dbReference type="PANTHER" id="PTHR28218">
    <property type="entry name" value="VPS4-ASSOCIATED PROTEIN 1"/>
    <property type="match status" value="1"/>
</dbReference>
<accession>A0A9P9WLE0</accession>
<evidence type="ECO:0000313" key="3">
    <source>
        <dbReference type="Proteomes" id="UP000829685"/>
    </source>
</evidence>
<sequence length="201" mass="22895">MSIPNVWHHRKVADAAAKACDICYRPSTSVLVTPEKQDFFYICPVHLKDTKFATPIIDHEAIAAKKKKEMDEELERVKKEYEEKQRKKKEKANADDKSKSEDKDKDAKDQEKKDGSKSKDEASPVILPPVLAGRTDFIQQARPDPATPQEEEPRVFALQKSFHQQRINKKQQAELAKRNRERLANPNLFPSVPKGVPGPQG</sequence>
<evidence type="ECO:0000313" key="2">
    <source>
        <dbReference type="EMBL" id="KAI1869521.1"/>
    </source>
</evidence>
<evidence type="ECO:0000256" key="1">
    <source>
        <dbReference type="SAM" id="MobiDB-lite"/>
    </source>
</evidence>
<feature type="compositionally biased region" description="Basic and acidic residues" evidence="1">
    <location>
        <begin position="80"/>
        <end position="122"/>
    </location>
</feature>
<comment type="caution">
    <text evidence="2">The sequence shown here is derived from an EMBL/GenBank/DDBJ whole genome shotgun (WGS) entry which is preliminary data.</text>
</comment>
<dbReference type="Proteomes" id="UP000829685">
    <property type="component" value="Unassembled WGS sequence"/>
</dbReference>
<proteinExistence type="predicted"/>
<dbReference type="GO" id="GO:0005768">
    <property type="term" value="C:endosome"/>
    <property type="evidence" value="ECO:0007669"/>
    <property type="project" value="TreeGrafter"/>
</dbReference>
<dbReference type="GO" id="GO:0007034">
    <property type="term" value="P:vacuolar transport"/>
    <property type="evidence" value="ECO:0007669"/>
    <property type="project" value="TreeGrafter"/>
</dbReference>
<feature type="compositionally biased region" description="Basic and acidic residues" evidence="1">
    <location>
        <begin position="171"/>
        <end position="183"/>
    </location>
</feature>
<name>A0A9P9WLE0_9PEZI</name>
<reference evidence="2" key="1">
    <citation type="submission" date="2021-03" db="EMBL/GenBank/DDBJ databases">
        <title>Revisited historic fungal species revealed as producer of novel bioactive compounds through whole genome sequencing and comparative genomics.</title>
        <authorList>
            <person name="Vignolle G.A."/>
            <person name="Hochenegger N."/>
            <person name="Mach R.L."/>
            <person name="Mach-Aigner A.R."/>
            <person name="Javad Rahimi M."/>
            <person name="Salim K.A."/>
            <person name="Chan C.M."/>
            <person name="Lim L.B.L."/>
            <person name="Cai F."/>
            <person name="Druzhinina I.S."/>
            <person name="U'Ren J.M."/>
            <person name="Derntl C."/>
        </authorList>
    </citation>
    <scope>NUCLEOTIDE SEQUENCE</scope>
    <source>
        <strain evidence="2">TUCIM 5799</strain>
    </source>
</reference>
<dbReference type="InterPro" id="IPR013640">
    <property type="entry name" value="Vfa1"/>
</dbReference>
<organism evidence="2 3">
    <name type="scientific">Neoarthrinium moseri</name>
    <dbReference type="NCBI Taxonomy" id="1658444"/>
    <lineage>
        <taxon>Eukaryota</taxon>
        <taxon>Fungi</taxon>
        <taxon>Dikarya</taxon>
        <taxon>Ascomycota</taxon>
        <taxon>Pezizomycotina</taxon>
        <taxon>Sordariomycetes</taxon>
        <taxon>Xylariomycetidae</taxon>
        <taxon>Amphisphaeriales</taxon>
        <taxon>Apiosporaceae</taxon>
        <taxon>Neoarthrinium</taxon>
    </lineage>
</organism>
<dbReference type="Pfam" id="PF08432">
    <property type="entry name" value="Vfa1"/>
    <property type="match status" value="1"/>
</dbReference>
<protein>
    <recommendedName>
        <fullName evidence="4">DUF1742-domain-containing protein</fullName>
    </recommendedName>
</protein>
<dbReference type="EMBL" id="JAFIMR010000015">
    <property type="protein sequence ID" value="KAI1869521.1"/>
    <property type="molecule type" value="Genomic_DNA"/>
</dbReference>
<dbReference type="PANTHER" id="PTHR28218:SF1">
    <property type="entry name" value="VPS4-ASSOCIATED PROTEIN 1"/>
    <property type="match status" value="1"/>
</dbReference>
<evidence type="ECO:0008006" key="4">
    <source>
        <dbReference type="Google" id="ProtNLM"/>
    </source>
</evidence>
<keyword evidence="3" id="KW-1185">Reference proteome</keyword>
<gene>
    <name evidence="2" type="ORF">JX265_006611</name>
</gene>